<protein>
    <recommendedName>
        <fullName evidence="7">Protein takeout</fullName>
    </recommendedName>
</protein>
<dbReference type="AlphaFoldDB" id="A0A2J7QTI5"/>
<evidence type="ECO:0000313" key="5">
    <source>
        <dbReference type="EMBL" id="PNF31883.1"/>
    </source>
</evidence>
<evidence type="ECO:0000256" key="1">
    <source>
        <dbReference type="ARBA" id="ARBA00022729"/>
    </source>
</evidence>
<feature type="region of interest" description="Disordered" evidence="4">
    <location>
        <begin position="1"/>
        <end position="25"/>
    </location>
</feature>
<organism evidence="5 6">
    <name type="scientific">Cryptotermes secundus</name>
    <dbReference type="NCBI Taxonomy" id="105785"/>
    <lineage>
        <taxon>Eukaryota</taxon>
        <taxon>Metazoa</taxon>
        <taxon>Ecdysozoa</taxon>
        <taxon>Arthropoda</taxon>
        <taxon>Hexapoda</taxon>
        <taxon>Insecta</taxon>
        <taxon>Pterygota</taxon>
        <taxon>Neoptera</taxon>
        <taxon>Polyneoptera</taxon>
        <taxon>Dictyoptera</taxon>
        <taxon>Blattodea</taxon>
        <taxon>Blattoidea</taxon>
        <taxon>Termitoidae</taxon>
        <taxon>Kalotermitidae</taxon>
        <taxon>Cryptotermitinae</taxon>
        <taxon>Cryptotermes</taxon>
    </lineage>
</organism>
<dbReference type="InterPro" id="IPR038606">
    <property type="entry name" value="To_sf"/>
</dbReference>
<name>A0A2J7QTI5_9NEOP</name>
<keyword evidence="2" id="KW-0090">Biological rhythms</keyword>
<evidence type="ECO:0000256" key="2">
    <source>
        <dbReference type="ARBA" id="ARBA00023108"/>
    </source>
</evidence>
<dbReference type="Proteomes" id="UP000235965">
    <property type="component" value="Unassembled WGS sequence"/>
</dbReference>
<sequence length="280" mass="31315">MTGKLSHIPEPQARDRNGEDPRPPRHLLLASQRNCPQVTCHYRLFVAADYIKKCSIKDPNFDACALKNAKESLPNLITGDTEHKIPVLDPLFVEELRVDAKTINSSLRRATVTGLKIVSLKSVRFDFDKKSIAVEAVLPVLNFTGDYEVKGKLIGIPIYGNGPMNASLCTYSLHKPENNTKGNYRTTYDLAKLDDGEVYLVLQDHRLTVDPAHATVELGNLFGGNEVLGYYVNKLINANWRAVLKQLGESINEAFGLTIHRIFSEAAKTVPYKDFFDDIE</sequence>
<dbReference type="EMBL" id="NEVH01011194">
    <property type="protein sequence ID" value="PNF31883.1"/>
    <property type="molecule type" value="Genomic_DNA"/>
</dbReference>
<comment type="similarity">
    <text evidence="3">Belongs to the TO family.</text>
</comment>
<dbReference type="PANTHER" id="PTHR11008:SF32">
    <property type="entry name" value="CIRCADIAN CLOCK-CONTROLLED PROTEIN DAYWAKE-RELATED"/>
    <property type="match status" value="1"/>
</dbReference>
<dbReference type="Gene3D" id="3.15.10.30">
    <property type="entry name" value="Haemolymph juvenile hormone binding protein"/>
    <property type="match status" value="1"/>
</dbReference>
<proteinExistence type="inferred from homology"/>
<evidence type="ECO:0000256" key="4">
    <source>
        <dbReference type="SAM" id="MobiDB-lite"/>
    </source>
</evidence>
<dbReference type="InParanoid" id="A0A2J7QTI5"/>
<keyword evidence="6" id="KW-1185">Reference proteome</keyword>
<dbReference type="GO" id="GO:0007623">
    <property type="term" value="P:circadian rhythm"/>
    <property type="evidence" value="ECO:0007669"/>
    <property type="project" value="UniProtKB-ARBA"/>
</dbReference>
<feature type="compositionally biased region" description="Basic and acidic residues" evidence="4">
    <location>
        <begin position="12"/>
        <end position="23"/>
    </location>
</feature>
<accession>A0A2J7QTI5</accession>
<gene>
    <name evidence="5" type="ORF">B7P43_G07895</name>
</gene>
<dbReference type="SMART" id="SM00700">
    <property type="entry name" value="JHBP"/>
    <property type="match status" value="1"/>
</dbReference>
<dbReference type="OrthoDB" id="7057518at2759"/>
<dbReference type="FunFam" id="3.15.10.30:FF:000001">
    <property type="entry name" value="Takeout-like protein 1"/>
    <property type="match status" value="1"/>
</dbReference>
<evidence type="ECO:0008006" key="7">
    <source>
        <dbReference type="Google" id="ProtNLM"/>
    </source>
</evidence>
<evidence type="ECO:0000256" key="3">
    <source>
        <dbReference type="ARBA" id="ARBA00060902"/>
    </source>
</evidence>
<keyword evidence="1" id="KW-0732">Signal</keyword>
<evidence type="ECO:0000313" key="6">
    <source>
        <dbReference type="Proteomes" id="UP000235965"/>
    </source>
</evidence>
<dbReference type="STRING" id="105785.A0A2J7QTI5"/>
<dbReference type="PANTHER" id="PTHR11008">
    <property type="entry name" value="PROTEIN TAKEOUT-LIKE PROTEIN"/>
    <property type="match status" value="1"/>
</dbReference>
<dbReference type="Pfam" id="PF06585">
    <property type="entry name" value="JHBP"/>
    <property type="match status" value="1"/>
</dbReference>
<comment type="caution">
    <text evidence="5">The sequence shown here is derived from an EMBL/GenBank/DDBJ whole genome shotgun (WGS) entry which is preliminary data.</text>
</comment>
<dbReference type="GO" id="GO:0005615">
    <property type="term" value="C:extracellular space"/>
    <property type="evidence" value="ECO:0007669"/>
    <property type="project" value="TreeGrafter"/>
</dbReference>
<reference evidence="5 6" key="1">
    <citation type="submission" date="2017-12" db="EMBL/GenBank/DDBJ databases">
        <title>Hemimetabolous genomes reveal molecular basis of termite eusociality.</title>
        <authorList>
            <person name="Harrison M.C."/>
            <person name="Jongepier E."/>
            <person name="Robertson H.M."/>
            <person name="Arning N."/>
            <person name="Bitard-Feildel T."/>
            <person name="Chao H."/>
            <person name="Childers C.P."/>
            <person name="Dinh H."/>
            <person name="Doddapaneni H."/>
            <person name="Dugan S."/>
            <person name="Gowin J."/>
            <person name="Greiner C."/>
            <person name="Han Y."/>
            <person name="Hu H."/>
            <person name="Hughes D.S.T."/>
            <person name="Huylmans A.-K."/>
            <person name="Kemena C."/>
            <person name="Kremer L.P.M."/>
            <person name="Lee S.L."/>
            <person name="Lopez-Ezquerra A."/>
            <person name="Mallet L."/>
            <person name="Monroy-Kuhn J.M."/>
            <person name="Moser A."/>
            <person name="Murali S.C."/>
            <person name="Muzny D.M."/>
            <person name="Otani S."/>
            <person name="Piulachs M.-D."/>
            <person name="Poelchau M."/>
            <person name="Qu J."/>
            <person name="Schaub F."/>
            <person name="Wada-Katsumata A."/>
            <person name="Worley K.C."/>
            <person name="Xie Q."/>
            <person name="Ylla G."/>
            <person name="Poulsen M."/>
            <person name="Gibbs R.A."/>
            <person name="Schal C."/>
            <person name="Richards S."/>
            <person name="Belles X."/>
            <person name="Korb J."/>
            <person name="Bornberg-Bauer E."/>
        </authorList>
    </citation>
    <scope>NUCLEOTIDE SEQUENCE [LARGE SCALE GENOMIC DNA]</scope>
    <source>
        <tissue evidence="5">Whole body</tissue>
    </source>
</reference>
<dbReference type="InterPro" id="IPR010562">
    <property type="entry name" value="Haemolymph_juvenile_hormone-bd"/>
</dbReference>